<accession>A0AAV9P0W9</accession>
<dbReference type="GO" id="GO:0006233">
    <property type="term" value="P:dTDP biosynthetic process"/>
    <property type="evidence" value="ECO:0007669"/>
    <property type="project" value="InterPro"/>
</dbReference>
<keyword evidence="5 11" id="KW-0808">Transferase</keyword>
<evidence type="ECO:0000256" key="3">
    <source>
        <dbReference type="ARBA" id="ARBA00012980"/>
    </source>
</evidence>
<dbReference type="GO" id="GO:0004798">
    <property type="term" value="F:dTMP kinase activity"/>
    <property type="evidence" value="ECO:0007669"/>
    <property type="project" value="UniProtKB-EC"/>
</dbReference>
<evidence type="ECO:0000256" key="5">
    <source>
        <dbReference type="ARBA" id="ARBA00022679"/>
    </source>
</evidence>
<keyword evidence="12" id="KW-1185">Reference proteome</keyword>
<dbReference type="HAMAP" id="MF_00165">
    <property type="entry name" value="Thymidylate_kinase"/>
    <property type="match status" value="1"/>
</dbReference>
<dbReference type="GO" id="GO:0005524">
    <property type="term" value="F:ATP binding"/>
    <property type="evidence" value="ECO:0007669"/>
    <property type="project" value="UniProtKB-KW"/>
</dbReference>
<dbReference type="GO" id="GO:0005829">
    <property type="term" value="C:cytosol"/>
    <property type="evidence" value="ECO:0007669"/>
    <property type="project" value="TreeGrafter"/>
</dbReference>
<organism evidence="11 12">
    <name type="scientific">Saxophila tyrrhenica</name>
    <dbReference type="NCBI Taxonomy" id="1690608"/>
    <lineage>
        <taxon>Eukaryota</taxon>
        <taxon>Fungi</taxon>
        <taxon>Dikarya</taxon>
        <taxon>Ascomycota</taxon>
        <taxon>Pezizomycotina</taxon>
        <taxon>Dothideomycetes</taxon>
        <taxon>Dothideomycetidae</taxon>
        <taxon>Mycosphaerellales</taxon>
        <taxon>Extremaceae</taxon>
        <taxon>Saxophila</taxon>
    </lineage>
</organism>
<comment type="pathway">
    <text evidence="1">Pyrimidine metabolism; dTTP biosynthesis.</text>
</comment>
<dbReference type="FunFam" id="3.40.50.300:FF:000679">
    <property type="entry name" value="Thymidylate kinase"/>
    <property type="match status" value="1"/>
</dbReference>
<dbReference type="GO" id="GO:0006235">
    <property type="term" value="P:dTTP biosynthetic process"/>
    <property type="evidence" value="ECO:0007669"/>
    <property type="project" value="TreeGrafter"/>
</dbReference>
<gene>
    <name evidence="11" type="primary">CDC8</name>
    <name evidence="11" type="ORF">LTR77_009704</name>
</gene>
<evidence type="ECO:0000256" key="2">
    <source>
        <dbReference type="ARBA" id="ARBA00009776"/>
    </source>
</evidence>
<evidence type="ECO:0000313" key="11">
    <source>
        <dbReference type="EMBL" id="KAK5164498.1"/>
    </source>
</evidence>
<keyword evidence="9" id="KW-0067">ATP-binding</keyword>
<dbReference type="InterPro" id="IPR018095">
    <property type="entry name" value="Thymidylate_kin_CS"/>
</dbReference>
<evidence type="ECO:0000256" key="7">
    <source>
        <dbReference type="ARBA" id="ARBA00022741"/>
    </source>
</evidence>
<dbReference type="EC" id="2.7.4.9" evidence="3"/>
<dbReference type="GO" id="GO:0004550">
    <property type="term" value="F:nucleoside diphosphate kinase activity"/>
    <property type="evidence" value="ECO:0007669"/>
    <property type="project" value="TreeGrafter"/>
</dbReference>
<keyword evidence="8 11" id="KW-0418">Kinase</keyword>
<dbReference type="NCBIfam" id="TIGR00041">
    <property type="entry name" value="DTMP_kinase"/>
    <property type="match status" value="1"/>
</dbReference>
<dbReference type="SUPFAM" id="SSF52540">
    <property type="entry name" value="P-loop containing nucleoside triphosphate hydrolases"/>
    <property type="match status" value="1"/>
</dbReference>
<name>A0AAV9P0W9_9PEZI</name>
<dbReference type="InterPro" id="IPR039430">
    <property type="entry name" value="Thymidylate_kin-like_dom"/>
</dbReference>
<feature type="domain" description="Thymidylate kinase-like" evidence="10">
    <location>
        <begin position="52"/>
        <end position="236"/>
    </location>
</feature>
<dbReference type="GeneID" id="89931034"/>
<keyword evidence="7" id="KW-0547">Nucleotide-binding</keyword>
<dbReference type="PANTHER" id="PTHR10344:SF1">
    <property type="entry name" value="THYMIDYLATE KINASE"/>
    <property type="match status" value="1"/>
</dbReference>
<dbReference type="Pfam" id="PF02223">
    <property type="entry name" value="Thymidylate_kin"/>
    <property type="match status" value="1"/>
</dbReference>
<keyword evidence="6" id="KW-0545">Nucleotide biosynthesis</keyword>
<reference evidence="11 12" key="1">
    <citation type="submission" date="2023-08" db="EMBL/GenBank/DDBJ databases">
        <title>Black Yeasts Isolated from many extreme environments.</title>
        <authorList>
            <person name="Coleine C."/>
            <person name="Stajich J.E."/>
            <person name="Selbmann L."/>
        </authorList>
    </citation>
    <scope>NUCLEOTIDE SEQUENCE [LARGE SCALE GENOMIC DNA]</scope>
    <source>
        <strain evidence="11 12">CCFEE 5935</strain>
    </source>
</reference>
<dbReference type="RefSeq" id="XP_064654746.1">
    <property type="nucleotide sequence ID" value="XM_064806930.1"/>
</dbReference>
<dbReference type="PANTHER" id="PTHR10344">
    <property type="entry name" value="THYMIDYLATE KINASE"/>
    <property type="match status" value="1"/>
</dbReference>
<dbReference type="Proteomes" id="UP001337655">
    <property type="component" value="Unassembled WGS sequence"/>
</dbReference>
<evidence type="ECO:0000256" key="8">
    <source>
        <dbReference type="ARBA" id="ARBA00022777"/>
    </source>
</evidence>
<protein>
    <recommendedName>
        <fullName evidence="4">Thymidylate kinase</fullName>
        <ecNumber evidence="3">2.7.4.9</ecNumber>
    </recommendedName>
</protein>
<dbReference type="EMBL" id="JAVRRT010000019">
    <property type="protein sequence ID" value="KAK5164498.1"/>
    <property type="molecule type" value="Genomic_DNA"/>
</dbReference>
<dbReference type="InterPro" id="IPR027417">
    <property type="entry name" value="P-loop_NTPase"/>
</dbReference>
<dbReference type="GO" id="GO:0006227">
    <property type="term" value="P:dUDP biosynthetic process"/>
    <property type="evidence" value="ECO:0007669"/>
    <property type="project" value="TreeGrafter"/>
</dbReference>
<dbReference type="Gene3D" id="3.40.50.300">
    <property type="entry name" value="P-loop containing nucleotide triphosphate hydrolases"/>
    <property type="match status" value="1"/>
</dbReference>
<evidence type="ECO:0000256" key="1">
    <source>
        <dbReference type="ARBA" id="ARBA00004992"/>
    </source>
</evidence>
<dbReference type="AlphaFoldDB" id="A0AAV9P0W9"/>
<dbReference type="PROSITE" id="PS01331">
    <property type="entry name" value="THYMIDYLATE_KINASE"/>
    <property type="match status" value="1"/>
</dbReference>
<dbReference type="InterPro" id="IPR018094">
    <property type="entry name" value="Thymidylate_kinase"/>
</dbReference>
<evidence type="ECO:0000256" key="4">
    <source>
        <dbReference type="ARBA" id="ARBA00017144"/>
    </source>
</evidence>
<evidence type="ECO:0000313" key="12">
    <source>
        <dbReference type="Proteomes" id="UP001337655"/>
    </source>
</evidence>
<comment type="caution">
    <text evidence="11">The sequence shown here is derived from an EMBL/GenBank/DDBJ whole genome shotgun (WGS) entry which is preliminary data.</text>
</comment>
<proteinExistence type="inferred from homology"/>
<comment type="similarity">
    <text evidence="2">Belongs to the thymidylate kinase family.</text>
</comment>
<sequence>MDLDASWWALSVRQMDEAQIDALFVPAVKAPSSVDQTRLIKMAGKRGMLVVFEGLDRSGKSTQCERLAETLRKEGESVEHMRFPNRITPIGQMINNYLTGQTNQDDHVIHLLFSANRWEAAKTIEDHINAGTTVVIDRYSYSGAVYSAAKQVPSMSLEWCRQPEVGLPRPDLCLFLDLSSEEAAKRGGFGTERYEKQDLQNRVRQLYGEMRKHDDEREDITVVDAGRPIDVVESDILEIVKKAKSKLKAEGSELRRMRPW</sequence>
<evidence type="ECO:0000256" key="6">
    <source>
        <dbReference type="ARBA" id="ARBA00022727"/>
    </source>
</evidence>
<dbReference type="GO" id="GO:0005634">
    <property type="term" value="C:nucleus"/>
    <property type="evidence" value="ECO:0007669"/>
    <property type="project" value="TreeGrafter"/>
</dbReference>
<dbReference type="CDD" id="cd01672">
    <property type="entry name" value="TMPK"/>
    <property type="match status" value="1"/>
</dbReference>
<evidence type="ECO:0000259" key="10">
    <source>
        <dbReference type="Pfam" id="PF02223"/>
    </source>
</evidence>
<evidence type="ECO:0000256" key="9">
    <source>
        <dbReference type="ARBA" id="ARBA00022840"/>
    </source>
</evidence>